<dbReference type="PANTHER" id="PTHR42688">
    <property type="entry name" value="CONSERVED PROTEIN"/>
    <property type="match status" value="1"/>
</dbReference>
<dbReference type="PROSITE" id="PS50850">
    <property type="entry name" value="MFS"/>
    <property type="match status" value="1"/>
</dbReference>
<comment type="caution">
    <text evidence="8">The sequence shown here is derived from an EMBL/GenBank/DDBJ whole genome shotgun (WGS) entry which is preliminary data.</text>
</comment>
<keyword evidence="4 6" id="KW-1133">Transmembrane helix</keyword>
<feature type="transmembrane region" description="Helical" evidence="6">
    <location>
        <begin position="345"/>
        <end position="365"/>
    </location>
</feature>
<dbReference type="GO" id="GO:0005886">
    <property type="term" value="C:plasma membrane"/>
    <property type="evidence" value="ECO:0007669"/>
    <property type="project" value="UniProtKB-SubCell"/>
</dbReference>
<keyword evidence="2" id="KW-1003">Cell membrane</keyword>
<dbReference type="Gene3D" id="1.20.1250.20">
    <property type="entry name" value="MFS general substrate transporter like domains"/>
    <property type="match status" value="1"/>
</dbReference>
<reference evidence="8 9" key="1">
    <citation type="submission" date="2019-11" db="EMBL/GenBank/DDBJ databases">
        <title>Draft genome of Amycolatopsis RM579.</title>
        <authorList>
            <person name="Duangmal K."/>
            <person name="Mingma R."/>
        </authorList>
    </citation>
    <scope>NUCLEOTIDE SEQUENCE [LARGE SCALE GENOMIC DNA]</scope>
    <source>
        <strain evidence="8 9">RM579</strain>
    </source>
</reference>
<proteinExistence type="predicted"/>
<feature type="domain" description="Major facilitator superfamily (MFS) profile" evidence="7">
    <location>
        <begin position="1"/>
        <end position="373"/>
    </location>
</feature>
<dbReference type="SUPFAM" id="SSF103473">
    <property type="entry name" value="MFS general substrate transporter"/>
    <property type="match status" value="1"/>
</dbReference>
<evidence type="ECO:0000256" key="2">
    <source>
        <dbReference type="ARBA" id="ARBA00022475"/>
    </source>
</evidence>
<protein>
    <submittedName>
        <fullName evidence="8">MFS transporter</fullName>
    </submittedName>
</protein>
<evidence type="ECO:0000313" key="9">
    <source>
        <dbReference type="Proteomes" id="UP000440096"/>
    </source>
</evidence>
<feature type="transmembrane region" description="Helical" evidence="6">
    <location>
        <begin position="182"/>
        <end position="203"/>
    </location>
</feature>
<evidence type="ECO:0000256" key="1">
    <source>
        <dbReference type="ARBA" id="ARBA00004651"/>
    </source>
</evidence>
<feature type="transmembrane region" description="Helical" evidence="6">
    <location>
        <begin position="315"/>
        <end position="339"/>
    </location>
</feature>
<evidence type="ECO:0000256" key="4">
    <source>
        <dbReference type="ARBA" id="ARBA00022989"/>
    </source>
</evidence>
<evidence type="ECO:0000256" key="6">
    <source>
        <dbReference type="SAM" id="Phobius"/>
    </source>
</evidence>
<organism evidence="8 9">
    <name type="scientific">Amycolatopsis pithecellobii</name>
    <dbReference type="NCBI Taxonomy" id="664692"/>
    <lineage>
        <taxon>Bacteria</taxon>
        <taxon>Bacillati</taxon>
        <taxon>Actinomycetota</taxon>
        <taxon>Actinomycetes</taxon>
        <taxon>Pseudonocardiales</taxon>
        <taxon>Pseudonocardiaceae</taxon>
        <taxon>Amycolatopsis</taxon>
    </lineage>
</organism>
<dbReference type="InterPro" id="IPR052425">
    <property type="entry name" value="Uncharacterized_MFS-type"/>
</dbReference>
<dbReference type="InterPro" id="IPR036259">
    <property type="entry name" value="MFS_trans_sf"/>
</dbReference>
<dbReference type="Proteomes" id="UP000440096">
    <property type="component" value="Unassembled WGS sequence"/>
</dbReference>
<gene>
    <name evidence="8" type="ORF">GKO32_12265</name>
</gene>
<name>A0A6N7YS39_9PSEU</name>
<dbReference type="InterPro" id="IPR020846">
    <property type="entry name" value="MFS_dom"/>
</dbReference>
<sequence>MLMPYLAVYLSGTVALASWGVGLVLGLRNFSQQGMYLVGGTITDRFGYRAPIIAGCALRVLGFALLGVVTSLPALIIASAATGFAGALFLPAVRIGLAEAAGPRRLEAFALSNVCNRTGILVGPLIGLALTGIDFRLTCLVSASVFAILTAVQIRALPVQQTSRQGGHLLHDLREVLGNRRLIRFALVMTGVYVLSFQIYLALPLETTHRAGGTVMITVLFATTGVMAIVGQLRLVRFCRRHLGEVRSLAVGALILALAFLPLALPVGSTSPWRFAPLLASAVLLGLGTMVAFPFEMDAVVALADDRLVATHYGLSSTITGVGILAGNLFTGTILNLAWSARMSAVPWLGLTLLGLICTLGMGNFRSIRQREKTSS</sequence>
<comment type="subcellular location">
    <subcellularLocation>
        <location evidence="1">Cell membrane</location>
        <topology evidence="1">Multi-pass membrane protein</topology>
    </subcellularLocation>
</comment>
<feature type="transmembrane region" description="Helical" evidence="6">
    <location>
        <begin position="6"/>
        <end position="27"/>
    </location>
</feature>
<dbReference type="AlphaFoldDB" id="A0A6N7YS39"/>
<dbReference type="Pfam" id="PF07690">
    <property type="entry name" value="MFS_1"/>
    <property type="match status" value="1"/>
</dbReference>
<dbReference type="PANTHER" id="PTHR42688:SF1">
    <property type="entry name" value="BLR5212 PROTEIN"/>
    <property type="match status" value="1"/>
</dbReference>
<evidence type="ECO:0000313" key="8">
    <source>
        <dbReference type="EMBL" id="MTD54748.1"/>
    </source>
</evidence>
<feature type="transmembrane region" description="Helical" evidence="6">
    <location>
        <begin position="48"/>
        <end position="69"/>
    </location>
</feature>
<keyword evidence="5 6" id="KW-0472">Membrane</keyword>
<evidence type="ECO:0000259" key="7">
    <source>
        <dbReference type="PROSITE" id="PS50850"/>
    </source>
</evidence>
<keyword evidence="3 6" id="KW-0812">Transmembrane</keyword>
<feature type="transmembrane region" description="Helical" evidence="6">
    <location>
        <begin position="215"/>
        <end position="236"/>
    </location>
</feature>
<feature type="transmembrane region" description="Helical" evidence="6">
    <location>
        <begin position="248"/>
        <end position="269"/>
    </location>
</feature>
<evidence type="ECO:0000256" key="5">
    <source>
        <dbReference type="ARBA" id="ARBA00023136"/>
    </source>
</evidence>
<feature type="transmembrane region" description="Helical" evidence="6">
    <location>
        <begin position="75"/>
        <end position="97"/>
    </location>
</feature>
<dbReference type="OrthoDB" id="3285778at2"/>
<evidence type="ECO:0000256" key="3">
    <source>
        <dbReference type="ARBA" id="ARBA00022692"/>
    </source>
</evidence>
<dbReference type="GO" id="GO:0022857">
    <property type="term" value="F:transmembrane transporter activity"/>
    <property type="evidence" value="ECO:0007669"/>
    <property type="project" value="InterPro"/>
</dbReference>
<keyword evidence="9" id="KW-1185">Reference proteome</keyword>
<accession>A0A6N7YS39</accession>
<feature type="transmembrane region" description="Helical" evidence="6">
    <location>
        <begin position="275"/>
        <end position="295"/>
    </location>
</feature>
<dbReference type="InterPro" id="IPR011701">
    <property type="entry name" value="MFS"/>
</dbReference>
<dbReference type="EMBL" id="WMBA01000014">
    <property type="protein sequence ID" value="MTD54748.1"/>
    <property type="molecule type" value="Genomic_DNA"/>
</dbReference>